<sequence>MSDSVISLKNEKIMDITVESESHYPQVLTDPKLPPIILDKLPKKLRILNYKDNYKTIGCVGSGSFGTVDLCKKISPESLSYSNTMMDASISTPHDNFYNSQNKLVAVKIMNTRLNELSSYSRVRELKFIFNVKAHKNLLRVFECFIDSQSYKLHISLEVMDQNLYELIQLRLKKNSGLFSHSTLLSILSQILFGLYHIHENGFFHRDLKPENILVSTTFKYYDKKFYDDMDHRYNYVVKIADYGLSRYVCSDNNHFTAYVSTRWYRSPEILLRDRSYGKPIDMWAFGCVAFECATFTPLFPGSDEIDQVWRILCLLGTPFKTKDNFIPNYQSIGGNWNEAELLAQRLNLNIPFVQGVPIEDRIWSLVSQSSIYQKPKSHVTLKKLVQILKACLTWSPHLRATAEELSQLNYFEKSEVDIYHKKKVNAEKQIMMGLMKNSSSRDSTKVSAIDMCSKPKASLRVLKSLKSSSMIYSGLDLPEMFEEVNTSYKSSYLNPMAQPKSLASIDINNEFSSDYIYETNNISTEPDFENSIFNIYDTDLTIENSGFSYQQKSVQGRNIESPLKSFDYNDSLHSNSNYVLQKTSNNFAKNNYSINTGGIKKSHKRKVGSNEDHKIKKAFKDGSELQTFKASILNTSKCVINDKKG</sequence>
<dbReference type="PANTHER" id="PTHR24055">
    <property type="entry name" value="MITOGEN-ACTIVATED PROTEIN KINASE"/>
    <property type="match status" value="1"/>
</dbReference>
<reference evidence="9" key="1">
    <citation type="submission" date="2016-11" db="EMBL/GenBank/DDBJ databases">
        <authorList>
            <person name="Guldener U."/>
        </authorList>
    </citation>
    <scope>NUCLEOTIDE SEQUENCE [LARGE SCALE GENOMIC DNA]</scope>
</reference>
<evidence type="ECO:0000256" key="4">
    <source>
        <dbReference type="ARBA" id="ARBA00022741"/>
    </source>
</evidence>
<dbReference type="OrthoDB" id="2158884at2759"/>
<dbReference type="EMBL" id="FQNF01000014">
    <property type="protein sequence ID" value="SGZ38949.1"/>
    <property type="molecule type" value="Genomic_DNA"/>
</dbReference>
<dbReference type="InterPro" id="IPR050117">
    <property type="entry name" value="MAPK"/>
</dbReference>
<dbReference type="SMART" id="SM00220">
    <property type="entry name" value="S_TKc"/>
    <property type="match status" value="1"/>
</dbReference>
<dbReference type="InterPro" id="IPR000719">
    <property type="entry name" value="Prot_kinase_dom"/>
</dbReference>
<evidence type="ECO:0000256" key="5">
    <source>
        <dbReference type="ARBA" id="ARBA00022777"/>
    </source>
</evidence>
<keyword evidence="2" id="KW-0723">Serine/threonine-protein kinase</keyword>
<dbReference type="Gene3D" id="1.10.510.10">
    <property type="entry name" value="Transferase(Phosphotransferase) domain 1"/>
    <property type="match status" value="1"/>
</dbReference>
<dbReference type="VEuPathDB" id="FungiDB:HGUI_01149"/>
<evidence type="ECO:0000256" key="6">
    <source>
        <dbReference type="ARBA" id="ARBA00022840"/>
    </source>
</evidence>
<dbReference type="PROSITE" id="PS50011">
    <property type="entry name" value="PROTEIN_KINASE_DOM"/>
    <property type="match status" value="1"/>
</dbReference>
<keyword evidence="3" id="KW-0808">Transferase</keyword>
<dbReference type="GO" id="GO:0004674">
    <property type="term" value="F:protein serine/threonine kinase activity"/>
    <property type="evidence" value="ECO:0007669"/>
    <property type="project" value="UniProtKB-KW"/>
</dbReference>
<dbReference type="InterPro" id="IPR008271">
    <property type="entry name" value="Ser/Thr_kinase_AS"/>
</dbReference>
<gene>
    <name evidence="8" type="ORF">HGUI_01149</name>
</gene>
<accession>A0A1L0CJH5</accession>
<protein>
    <recommendedName>
        <fullName evidence="7">Protein kinase domain-containing protein</fullName>
    </recommendedName>
</protein>
<comment type="similarity">
    <text evidence="1">Belongs to the protein kinase superfamily. CMGC Ser/Thr protein kinase family. CDC2/CDKX subfamily.</text>
</comment>
<keyword evidence="6" id="KW-0067">ATP-binding</keyword>
<name>A0A1L0CJH5_9ASCO</name>
<keyword evidence="9" id="KW-1185">Reference proteome</keyword>
<dbReference type="AlphaFoldDB" id="A0A1L0CJH5"/>
<evidence type="ECO:0000256" key="1">
    <source>
        <dbReference type="ARBA" id="ARBA00006485"/>
    </source>
</evidence>
<dbReference type="Pfam" id="PF00069">
    <property type="entry name" value="Pkinase"/>
    <property type="match status" value="1"/>
</dbReference>
<evidence type="ECO:0000313" key="8">
    <source>
        <dbReference type="EMBL" id="SGZ38949.1"/>
    </source>
</evidence>
<dbReference type="InterPro" id="IPR011009">
    <property type="entry name" value="Kinase-like_dom_sf"/>
</dbReference>
<evidence type="ECO:0000256" key="3">
    <source>
        <dbReference type="ARBA" id="ARBA00022679"/>
    </source>
</evidence>
<keyword evidence="5" id="KW-0418">Kinase</keyword>
<organism evidence="8 9">
    <name type="scientific">Hanseniaspora guilliermondii</name>
    <dbReference type="NCBI Taxonomy" id="56406"/>
    <lineage>
        <taxon>Eukaryota</taxon>
        <taxon>Fungi</taxon>
        <taxon>Dikarya</taxon>
        <taxon>Ascomycota</taxon>
        <taxon>Saccharomycotina</taxon>
        <taxon>Saccharomycetes</taxon>
        <taxon>Saccharomycodales</taxon>
        <taxon>Saccharomycodaceae</taxon>
        <taxon>Hanseniaspora</taxon>
    </lineage>
</organism>
<dbReference type="Proteomes" id="UP000183365">
    <property type="component" value="Unassembled WGS sequence"/>
</dbReference>
<proteinExistence type="inferred from homology"/>
<evidence type="ECO:0000259" key="7">
    <source>
        <dbReference type="PROSITE" id="PS50011"/>
    </source>
</evidence>
<dbReference type="SUPFAM" id="SSF56112">
    <property type="entry name" value="Protein kinase-like (PK-like)"/>
    <property type="match status" value="1"/>
</dbReference>
<dbReference type="GO" id="GO:0005524">
    <property type="term" value="F:ATP binding"/>
    <property type="evidence" value="ECO:0007669"/>
    <property type="project" value="UniProtKB-KW"/>
</dbReference>
<dbReference type="Gene3D" id="3.30.200.20">
    <property type="entry name" value="Phosphorylase Kinase, domain 1"/>
    <property type="match status" value="1"/>
</dbReference>
<dbReference type="PROSITE" id="PS00108">
    <property type="entry name" value="PROTEIN_KINASE_ST"/>
    <property type="match status" value="1"/>
</dbReference>
<evidence type="ECO:0000256" key="2">
    <source>
        <dbReference type="ARBA" id="ARBA00022527"/>
    </source>
</evidence>
<feature type="domain" description="Protein kinase" evidence="7">
    <location>
        <begin position="54"/>
        <end position="412"/>
    </location>
</feature>
<dbReference type="FunFam" id="1.10.510.10:FF:000624">
    <property type="entry name" value="Mitogen-activated protein kinase"/>
    <property type="match status" value="1"/>
</dbReference>
<keyword evidence="4" id="KW-0547">Nucleotide-binding</keyword>
<evidence type="ECO:0000313" key="9">
    <source>
        <dbReference type="Proteomes" id="UP000183365"/>
    </source>
</evidence>